<feature type="domain" description="Response regulatory" evidence="3">
    <location>
        <begin position="26"/>
        <end position="142"/>
    </location>
</feature>
<geneLocation type="plasmid" evidence="4 5">
    <name>pSmeSM11b</name>
</geneLocation>
<dbReference type="SMART" id="SM00448">
    <property type="entry name" value="REC"/>
    <property type="match status" value="1"/>
</dbReference>
<dbReference type="GO" id="GO:0000160">
    <property type="term" value="P:phosphorelay signal transduction system"/>
    <property type="evidence" value="ECO:0007669"/>
    <property type="project" value="InterPro"/>
</dbReference>
<dbReference type="InterPro" id="IPR001789">
    <property type="entry name" value="Sig_transdc_resp-reg_receiver"/>
</dbReference>
<dbReference type="PANTHER" id="PTHR44591:SF21">
    <property type="entry name" value="TWO-COMPONENT RESPONSE REGULATOR"/>
    <property type="match status" value="1"/>
</dbReference>
<feature type="modified residue" description="4-aspartylphosphate" evidence="2">
    <location>
        <position position="77"/>
    </location>
</feature>
<name>A4KVG9_SINMM</name>
<dbReference type="InterPro" id="IPR011006">
    <property type="entry name" value="CheY-like_superfamily"/>
</dbReference>
<evidence type="ECO:0000259" key="3">
    <source>
        <dbReference type="PROSITE" id="PS50110"/>
    </source>
</evidence>
<dbReference type="Pfam" id="PF00072">
    <property type="entry name" value="Response_reg"/>
    <property type="match status" value="1"/>
</dbReference>
<accession>A4KVG9</accession>
<dbReference type="InterPro" id="IPR050595">
    <property type="entry name" value="Bact_response_regulator"/>
</dbReference>
<protein>
    <recommendedName>
        <fullName evidence="3">Response regulatory domain-containing protein</fullName>
    </recommendedName>
</protein>
<gene>
    <name evidence="4" type="primary">orf64</name>
</gene>
<dbReference type="EMBL" id="EF066650">
    <property type="protein sequence ID" value="ABN47070.1"/>
    <property type="molecule type" value="Genomic_DNA"/>
</dbReference>
<dbReference type="SUPFAM" id="SSF52172">
    <property type="entry name" value="CheY-like"/>
    <property type="match status" value="1"/>
</dbReference>
<evidence type="ECO:0000313" key="5">
    <source>
        <dbReference type="Proteomes" id="UP000009045"/>
    </source>
</evidence>
<reference evidence="5" key="2">
    <citation type="journal article" date="2011" name="J. Biotechnol.">
        <title>The complete genome sequence of the dominant Sinorhizobium meliloti field isolate SM11 extends the S. meliloti pan-genome.</title>
        <authorList>
            <person name="Schneiker-Bekel S."/>
            <person name="Wibberg D."/>
            <person name="Bekel T."/>
            <person name="Blom J."/>
            <person name="Linke B."/>
            <person name="Neuweger H."/>
            <person name="Stiens M."/>
            <person name="Vorholter F.J."/>
            <person name="Weidner S."/>
            <person name="Goesmann A."/>
            <person name="Puhler A."/>
            <person name="Schluter A."/>
        </authorList>
    </citation>
    <scope>NUCLEOTIDE SEQUENCE [LARGE SCALE GENOMIC DNA]</scope>
    <source>
        <strain evidence="5">SM11</strain>
        <plasmid evidence="5">pSmeSM11b</plasmid>
    </source>
</reference>
<dbReference type="Gene3D" id="3.40.50.2300">
    <property type="match status" value="1"/>
</dbReference>
<evidence type="ECO:0000256" key="1">
    <source>
        <dbReference type="ARBA" id="ARBA00022553"/>
    </source>
</evidence>
<reference evidence="4 5" key="1">
    <citation type="journal article" date="2007" name="FEMS Microbiol. Lett.">
        <title>Sequence analysis of the 181-kb accessory plasmid pSmeSM11b, isolated from a dominant Sinorhizobium meliloti strain identified during a long-term field release experiment.</title>
        <authorList>
            <person name="Stiens M."/>
            <person name="Schneiker S."/>
            <person name="Puhler A."/>
            <person name="Schluter A."/>
        </authorList>
    </citation>
    <scope>NUCLEOTIDE SEQUENCE [LARGE SCALE GENOMIC DNA]</scope>
    <source>
        <strain evidence="4 5">SM11</strain>
        <plasmid evidence="5">pSmeSM11b</plasmid>
    </source>
</reference>
<evidence type="ECO:0000256" key="2">
    <source>
        <dbReference type="PROSITE-ProRule" id="PRU00169"/>
    </source>
</evidence>
<evidence type="ECO:0000313" key="4">
    <source>
        <dbReference type="EMBL" id="ABN47070.1"/>
    </source>
</evidence>
<dbReference type="AlphaFoldDB" id="A4KVG9"/>
<sequence length="151" mass="16268">MEQLPVACVSRDCDRLQRSKAMEPVTIMLVEDEGLLLFEFEEALTEAGFNVVACSSGTRAVEYLRSAEGAAEGVVTDIRLPDRALDGWEVARIAREIDPKVAVVYISGHGAVEWPSRGVPNSIVLEKPFAIAQLITAISQLLNGPLADASS</sequence>
<organism evidence="4 5">
    <name type="scientific">Sinorhizobium meliloti (strain SM11)</name>
    <dbReference type="NCBI Taxonomy" id="707241"/>
    <lineage>
        <taxon>Bacteria</taxon>
        <taxon>Pseudomonadati</taxon>
        <taxon>Pseudomonadota</taxon>
        <taxon>Alphaproteobacteria</taxon>
        <taxon>Hyphomicrobiales</taxon>
        <taxon>Rhizobiaceae</taxon>
        <taxon>Sinorhizobium/Ensifer group</taxon>
        <taxon>Sinorhizobium</taxon>
    </lineage>
</organism>
<keyword evidence="1 2" id="KW-0597">Phosphoprotein</keyword>
<dbReference type="PANTHER" id="PTHR44591">
    <property type="entry name" value="STRESS RESPONSE REGULATOR PROTEIN 1"/>
    <property type="match status" value="1"/>
</dbReference>
<keyword evidence="4" id="KW-0614">Plasmid</keyword>
<proteinExistence type="predicted"/>
<dbReference type="PROSITE" id="PS50110">
    <property type="entry name" value="RESPONSE_REGULATORY"/>
    <property type="match status" value="1"/>
</dbReference>
<dbReference type="Proteomes" id="UP000009045">
    <property type="component" value="Plasmid pSmeSM11b"/>
</dbReference>